<evidence type="ECO:0000313" key="2">
    <source>
        <dbReference type="EMBL" id="CAA9400191.1"/>
    </source>
</evidence>
<organism evidence="2">
    <name type="scientific">uncultured Rubellimicrobium sp</name>
    <dbReference type="NCBI Taxonomy" id="543078"/>
    <lineage>
        <taxon>Bacteria</taxon>
        <taxon>Pseudomonadati</taxon>
        <taxon>Pseudomonadota</taxon>
        <taxon>Alphaproteobacteria</taxon>
        <taxon>Rhodobacterales</taxon>
        <taxon>Roseobacteraceae</taxon>
        <taxon>Rubellimicrobium</taxon>
        <taxon>environmental samples</taxon>
    </lineage>
</organism>
<feature type="compositionally biased region" description="Basic and acidic residues" evidence="1">
    <location>
        <begin position="1"/>
        <end position="12"/>
    </location>
</feature>
<reference evidence="2" key="1">
    <citation type="submission" date="2020-02" db="EMBL/GenBank/DDBJ databases">
        <authorList>
            <person name="Meier V. D."/>
        </authorList>
    </citation>
    <scope>NUCLEOTIDE SEQUENCE</scope>
    <source>
        <strain evidence="2">AVDCRST_MAG15</strain>
    </source>
</reference>
<sequence length="56" mass="6152">ADVQRQDCEAPLHGRHLPAHRAGRPCDLRSDQRSNPARGASLLERHAAGGLCKRRS</sequence>
<proteinExistence type="predicted"/>
<feature type="non-terminal residue" evidence="2">
    <location>
        <position position="1"/>
    </location>
</feature>
<name>A0A6J4NXF4_9RHOB</name>
<evidence type="ECO:0000256" key="1">
    <source>
        <dbReference type="SAM" id="MobiDB-lite"/>
    </source>
</evidence>
<protein>
    <submittedName>
        <fullName evidence="2">Uncharacterized protein</fullName>
    </submittedName>
</protein>
<feature type="compositionally biased region" description="Basic residues" evidence="1">
    <location>
        <begin position="13"/>
        <end position="23"/>
    </location>
</feature>
<feature type="region of interest" description="Disordered" evidence="1">
    <location>
        <begin position="1"/>
        <end position="56"/>
    </location>
</feature>
<accession>A0A6J4NXF4</accession>
<dbReference type="EMBL" id="CADCUU010000134">
    <property type="protein sequence ID" value="CAA9400191.1"/>
    <property type="molecule type" value="Genomic_DNA"/>
</dbReference>
<feature type="non-terminal residue" evidence="2">
    <location>
        <position position="56"/>
    </location>
</feature>
<dbReference type="AlphaFoldDB" id="A0A6J4NXF4"/>
<gene>
    <name evidence="2" type="ORF">AVDCRST_MAG15-962</name>
</gene>